<dbReference type="GO" id="GO:0016787">
    <property type="term" value="F:hydrolase activity"/>
    <property type="evidence" value="ECO:0007669"/>
    <property type="project" value="UniProtKB-KW"/>
</dbReference>
<keyword evidence="2" id="KW-0378">Hydrolase</keyword>
<dbReference type="InterPro" id="IPR029058">
    <property type="entry name" value="AB_hydrolase_fold"/>
</dbReference>
<gene>
    <name evidence="5" type="ORF">CK936_11655</name>
</gene>
<dbReference type="EMBL" id="NSJV01000223">
    <property type="protein sequence ID" value="PAU48703.1"/>
    <property type="molecule type" value="Genomic_DNA"/>
</dbReference>
<keyword evidence="6" id="KW-1185">Reference proteome</keyword>
<dbReference type="PANTHER" id="PTHR11487:SF0">
    <property type="entry name" value="S-ACYL FATTY ACID SYNTHASE THIOESTERASE, MEDIUM CHAIN"/>
    <property type="match status" value="1"/>
</dbReference>
<sequence>MTRPEGHAALHPPRAANPHGQPSLTALNHRPDAPVRLVCLPPAGLGPSFYLPWAPLLNDVDLYAVQLPGRETYSAQPSLTDPRQVTTALAEQIAGSGDSRPFALFGHSIGALLAYETARRMRRTHQRQPVLLALSALPAPHVKTLSDELAPRLLDGQSALADLLGTIGDLPPHIAQDLGLLTRVCTPLIADMLLSLHYKHQDEPPLDVPFAIYGGQSDPVATAEDLHAWNDLTTQPVTPQLFPGSHMYTADQTHALTHRLSRDLRVATRYASAP</sequence>
<dbReference type="Proteomes" id="UP000218944">
    <property type="component" value="Unassembled WGS sequence"/>
</dbReference>
<comment type="similarity">
    <text evidence="1">Belongs to the thioesterase family.</text>
</comment>
<evidence type="ECO:0000313" key="5">
    <source>
        <dbReference type="EMBL" id="PAU48703.1"/>
    </source>
</evidence>
<evidence type="ECO:0000313" key="6">
    <source>
        <dbReference type="Proteomes" id="UP000218944"/>
    </source>
</evidence>
<dbReference type="Pfam" id="PF00975">
    <property type="entry name" value="Thioesterase"/>
    <property type="match status" value="1"/>
</dbReference>
<dbReference type="InterPro" id="IPR001031">
    <property type="entry name" value="Thioesterase"/>
</dbReference>
<evidence type="ECO:0000259" key="4">
    <source>
        <dbReference type="SMART" id="SM00824"/>
    </source>
</evidence>
<dbReference type="PANTHER" id="PTHR11487">
    <property type="entry name" value="THIOESTERASE"/>
    <property type="match status" value="1"/>
</dbReference>
<name>A0A2A2D8A0_9ACTN</name>
<dbReference type="InterPro" id="IPR012223">
    <property type="entry name" value="TEII"/>
</dbReference>
<proteinExistence type="inferred from homology"/>
<accession>A0A2A2D8A0</accession>
<comment type="caution">
    <text evidence="5">The sequence shown here is derived from an EMBL/GenBank/DDBJ whole genome shotgun (WGS) entry which is preliminary data.</text>
</comment>
<feature type="region of interest" description="Disordered" evidence="3">
    <location>
        <begin position="1"/>
        <end position="28"/>
    </location>
</feature>
<dbReference type="Gene3D" id="3.40.50.1820">
    <property type="entry name" value="alpha/beta hydrolase"/>
    <property type="match status" value="1"/>
</dbReference>
<evidence type="ECO:0000256" key="1">
    <source>
        <dbReference type="ARBA" id="ARBA00007169"/>
    </source>
</evidence>
<evidence type="ECO:0000256" key="3">
    <source>
        <dbReference type="SAM" id="MobiDB-lite"/>
    </source>
</evidence>
<protein>
    <submittedName>
        <fullName evidence="5">Thioesterase</fullName>
    </submittedName>
</protein>
<reference evidence="5 6" key="1">
    <citation type="submission" date="2017-08" db="EMBL/GenBank/DDBJ databases">
        <title>Genome sequence of Streptomyces albireticuli NRRL B-1670.</title>
        <authorList>
            <person name="Graham D.E."/>
            <person name="Mahan K.M."/>
            <person name="Klingeman D.M."/>
            <person name="Hettich R.L."/>
            <person name="Parry R.J."/>
            <person name="Spain J.C."/>
        </authorList>
    </citation>
    <scope>NUCLEOTIDE SEQUENCE [LARGE SCALE GENOMIC DNA]</scope>
    <source>
        <strain evidence="5 6">NRRL B-1670</strain>
    </source>
</reference>
<feature type="domain" description="Thioesterase TesA-like" evidence="4">
    <location>
        <begin position="38"/>
        <end position="230"/>
    </location>
</feature>
<dbReference type="AlphaFoldDB" id="A0A2A2D8A0"/>
<dbReference type="InterPro" id="IPR020802">
    <property type="entry name" value="TesA-like"/>
</dbReference>
<dbReference type="SMART" id="SM00824">
    <property type="entry name" value="PKS_TE"/>
    <property type="match status" value="1"/>
</dbReference>
<organism evidence="5 6">
    <name type="scientific">Streptomyces albireticuli</name>
    <dbReference type="NCBI Taxonomy" id="1940"/>
    <lineage>
        <taxon>Bacteria</taxon>
        <taxon>Bacillati</taxon>
        <taxon>Actinomycetota</taxon>
        <taxon>Actinomycetes</taxon>
        <taxon>Kitasatosporales</taxon>
        <taxon>Streptomycetaceae</taxon>
        <taxon>Streptomyces</taxon>
    </lineage>
</organism>
<evidence type="ECO:0000256" key="2">
    <source>
        <dbReference type="ARBA" id="ARBA00022801"/>
    </source>
</evidence>
<dbReference type="SUPFAM" id="SSF53474">
    <property type="entry name" value="alpha/beta-Hydrolases"/>
    <property type="match status" value="1"/>
</dbReference>
<dbReference type="GO" id="GO:0008610">
    <property type="term" value="P:lipid biosynthetic process"/>
    <property type="evidence" value="ECO:0007669"/>
    <property type="project" value="TreeGrafter"/>
</dbReference>